<dbReference type="EMBL" id="QFOT01000110">
    <property type="protein sequence ID" value="PZP54783.1"/>
    <property type="molecule type" value="Genomic_DNA"/>
</dbReference>
<gene>
    <name evidence="1" type="ORF">DI586_08885</name>
</gene>
<dbReference type="Proteomes" id="UP000249739">
    <property type="component" value="Unassembled WGS sequence"/>
</dbReference>
<dbReference type="AlphaFoldDB" id="A0A2W5FIM9"/>
<proteinExistence type="predicted"/>
<name>A0A2W5FIM9_9BACT</name>
<reference evidence="1 2" key="1">
    <citation type="submission" date="2017-08" db="EMBL/GenBank/DDBJ databases">
        <title>Infants hospitalized years apart are colonized by the same room-sourced microbial strains.</title>
        <authorList>
            <person name="Brooks B."/>
            <person name="Olm M.R."/>
            <person name="Firek B.A."/>
            <person name="Baker R."/>
            <person name="Thomas B.C."/>
            <person name="Morowitz M.J."/>
            <person name="Banfield J.F."/>
        </authorList>
    </citation>
    <scope>NUCLEOTIDE SEQUENCE [LARGE SCALE GENOMIC DNA]</scope>
    <source>
        <strain evidence="1">S2_006_000_R2_64</strain>
    </source>
</reference>
<accession>A0A2W5FIM9</accession>
<comment type="caution">
    <text evidence="1">The sequence shown here is derived from an EMBL/GenBank/DDBJ whole genome shotgun (WGS) entry which is preliminary data.</text>
</comment>
<sequence>MTMMATMFKNYELPKSQSPNFDIFAAFEKLDTNRKLALVDQLFHSGNHAYFNMVQKFWPESNEMDSAKLERLLRTRIERTLQA</sequence>
<protein>
    <submittedName>
        <fullName evidence="1">Uncharacterized protein</fullName>
    </submittedName>
</protein>
<organism evidence="1 2">
    <name type="scientific">Micavibrio aeruginosavorus</name>
    <dbReference type="NCBI Taxonomy" id="349221"/>
    <lineage>
        <taxon>Bacteria</taxon>
        <taxon>Pseudomonadati</taxon>
        <taxon>Bdellovibrionota</taxon>
        <taxon>Bdellovibrionia</taxon>
        <taxon>Bdellovibrionales</taxon>
        <taxon>Pseudobdellovibrionaceae</taxon>
        <taxon>Micavibrio</taxon>
    </lineage>
</organism>
<evidence type="ECO:0000313" key="1">
    <source>
        <dbReference type="EMBL" id="PZP54783.1"/>
    </source>
</evidence>
<evidence type="ECO:0000313" key="2">
    <source>
        <dbReference type="Proteomes" id="UP000249739"/>
    </source>
</evidence>